<feature type="domain" description="PWWP" evidence="2">
    <location>
        <begin position="317"/>
        <end position="378"/>
    </location>
</feature>
<evidence type="ECO:0000259" key="2">
    <source>
        <dbReference type="PROSITE" id="PS50812"/>
    </source>
</evidence>
<feature type="region of interest" description="Disordered" evidence="1">
    <location>
        <begin position="530"/>
        <end position="634"/>
    </location>
</feature>
<comment type="caution">
    <text evidence="3">The sequence shown here is derived from an EMBL/GenBank/DDBJ whole genome shotgun (WGS) entry which is preliminary data.</text>
</comment>
<evidence type="ECO:0000256" key="1">
    <source>
        <dbReference type="SAM" id="MobiDB-lite"/>
    </source>
</evidence>
<feature type="compositionally biased region" description="Polar residues" evidence="1">
    <location>
        <begin position="283"/>
        <end position="311"/>
    </location>
</feature>
<dbReference type="STRING" id="3750.A0A498IBS3"/>
<reference evidence="3 4" key="1">
    <citation type="submission" date="2018-10" db="EMBL/GenBank/DDBJ databases">
        <title>A high-quality apple genome assembly.</title>
        <authorList>
            <person name="Hu J."/>
        </authorList>
    </citation>
    <scope>NUCLEOTIDE SEQUENCE [LARGE SCALE GENOMIC DNA]</scope>
    <source>
        <strain evidence="4">cv. HFTH1</strain>
        <tissue evidence="3">Young leaf</tissue>
    </source>
</reference>
<feature type="compositionally biased region" description="Basic and acidic residues" evidence="1">
    <location>
        <begin position="530"/>
        <end position="546"/>
    </location>
</feature>
<dbReference type="AlphaFoldDB" id="A0A498IBS3"/>
<dbReference type="Proteomes" id="UP000290289">
    <property type="component" value="Chromosome 12"/>
</dbReference>
<dbReference type="InterPro" id="IPR035979">
    <property type="entry name" value="RBD_domain_sf"/>
</dbReference>
<dbReference type="OrthoDB" id="62853at2759"/>
<feature type="compositionally biased region" description="Polar residues" evidence="1">
    <location>
        <begin position="623"/>
        <end position="633"/>
    </location>
</feature>
<feature type="region of interest" description="Disordered" evidence="1">
    <location>
        <begin position="910"/>
        <end position="938"/>
    </location>
</feature>
<dbReference type="PROSITE" id="PS50812">
    <property type="entry name" value="PWWP"/>
    <property type="match status" value="1"/>
</dbReference>
<dbReference type="PANTHER" id="PTHR42851:SF19">
    <property type="entry name" value="PWWP DOMAIN-CONTAINING PROTEIN 2-RELATED"/>
    <property type="match status" value="1"/>
</dbReference>
<feature type="region of interest" description="Disordered" evidence="1">
    <location>
        <begin position="273"/>
        <end position="312"/>
    </location>
</feature>
<evidence type="ECO:0000313" key="4">
    <source>
        <dbReference type="Proteomes" id="UP000290289"/>
    </source>
</evidence>
<dbReference type="Gene3D" id="2.30.30.140">
    <property type="match status" value="1"/>
</dbReference>
<protein>
    <recommendedName>
        <fullName evidence="2">PWWP domain-containing protein</fullName>
    </recommendedName>
</protein>
<dbReference type="InterPro" id="IPR053063">
    <property type="entry name" value="PWWP_domain_containing_PDP"/>
</dbReference>
<dbReference type="GO" id="GO:0003676">
    <property type="term" value="F:nucleic acid binding"/>
    <property type="evidence" value="ECO:0007669"/>
    <property type="project" value="InterPro"/>
</dbReference>
<dbReference type="EMBL" id="RDQH01000338">
    <property type="protein sequence ID" value="RXH80660.1"/>
    <property type="molecule type" value="Genomic_DNA"/>
</dbReference>
<dbReference type="SUPFAM" id="SSF63748">
    <property type="entry name" value="Tudor/PWWP/MBT"/>
    <property type="match status" value="1"/>
</dbReference>
<organism evidence="3 4">
    <name type="scientific">Malus domestica</name>
    <name type="common">Apple</name>
    <name type="synonym">Pyrus malus</name>
    <dbReference type="NCBI Taxonomy" id="3750"/>
    <lineage>
        <taxon>Eukaryota</taxon>
        <taxon>Viridiplantae</taxon>
        <taxon>Streptophyta</taxon>
        <taxon>Embryophyta</taxon>
        <taxon>Tracheophyta</taxon>
        <taxon>Spermatophyta</taxon>
        <taxon>Magnoliopsida</taxon>
        <taxon>eudicotyledons</taxon>
        <taxon>Gunneridae</taxon>
        <taxon>Pentapetalae</taxon>
        <taxon>rosids</taxon>
        <taxon>fabids</taxon>
        <taxon>Rosales</taxon>
        <taxon>Rosaceae</taxon>
        <taxon>Amygdaloideae</taxon>
        <taxon>Maleae</taxon>
        <taxon>Malus</taxon>
    </lineage>
</organism>
<sequence>MDLNADVVLADPSDGVHHSEPALGVVGEVNEMASVGGGVNGGVEEKGEVVDGGDDSEVKLGLLDGDVEGKGSVVLSEVAVNGGEGREGLEGPQFGAGGVVGENVNGLVLKSEDSLRNLEIGRGRGEDATLGECTKDEVVGSEDGDLVSVKAKRNVAVHGRDDMTIDEKEENVVRVADIAPAEIEMDQKVEQGQVEDQSLDASSSMHGNGDVEYLETVGQITEGTRAVEVKVVDHSESLDKKDLNVSTQSKMETCDGLENQPMEVNVEAQTNENKLTHDVSENGVRQNTENGKSTSSDGNVSSDENGKSASTELEFRDSDLVWGKVRSHPWWPGQICDPSAASVKAKKYFKRGTYLIMYYWDNTFAWNEAMRIKPFFENFSQMEKQSDMEEFQNAIGCALDEVSRRVELGLSCSCISKEVYEKLKTQIIENAGISEEASRRDGGDKSLSAASFEPVKLIRFVKKLAQFPYRKVDRLELVTSRAQLSAFNRWKGCPPLPEFNMLGGLLTDADILLLGEKQCAEASENALPVIKDEDLGPKSKSKDNLPQKRKNMSGDSTRPSKKEKSIPDVVAEKYFSTPVSEKGSEGKAGSKLISQSSSKKRKAGDATSDDSAVKQRKSELSTRADSNSIQNKPTFKVGDRIRRVASQLSGLSPILKSYNATSGEVEVEDKGKRNEYPSPDKMLSQVCLAAIDPMNGYSFLSSMITCFREFRNTICLDHSNPAEDQMSLEQMFGGKLVKKSIRSGKKSMSSGITEKSKSQEIPPEQALPKSRNENEGLVPGAPSDMDTSTDEQQASLESDPNLDSERKIAGGDLESETVKPALGSSESCDEYLSRTALILKFSDLESVPSEKNLKKIFSRYGPLTEVMRNNRRATLVFEKRTDAETAFSSTGKYSTFGPSLVGYSLKYLPSKPSKAASSTNAKKRGRKCATAPEGNATK</sequence>
<dbReference type="Pfam" id="PF00855">
    <property type="entry name" value="PWWP"/>
    <property type="match status" value="1"/>
</dbReference>
<dbReference type="SMART" id="SM00293">
    <property type="entry name" value="PWWP"/>
    <property type="match status" value="1"/>
</dbReference>
<evidence type="ECO:0000313" key="3">
    <source>
        <dbReference type="EMBL" id="RXH80660.1"/>
    </source>
</evidence>
<dbReference type="CDD" id="cd05162">
    <property type="entry name" value="PWWP"/>
    <property type="match status" value="1"/>
</dbReference>
<gene>
    <name evidence="3" type="ORF">DVH24_004574</name>
</gene>
<name>A0A498IBS3_MALDO</name>
<feature type="compositionally biased region" description="Basic and acidic residues" evidence="1">
    <location>
        <begin position="611"/>
        <end position="622"/>
    </location>
</feature>
<accession>A0A498IBS3</accession>
<dbReference type="InterPro" id="IPR000313">
    <property type="entry name" value="PWWP_dom"/>
</dbReference>
<feature type="region of interest" description="Disordered" evidence="1">
    <location>
        <begin position="742"/>
        <end position="825"/>
    </location>
</feature>
<keyword evidence="4" id="KW-1185">Reference proteome</keyword>
<dbReference type="PANTHER" id="PTHR42851">
    <property type="entry name" value="ALDOLASE-RELATED"/>
    <property type="match status" value="1"/>
</dbReference>
<dbReference type="SUPFAM" id="SSF54928">
    <property type="entry name" value="RNA-binding domain, RBD"/>
    <property type="match status" value="1"/>
</dbReference>
<dbReference type="Gramene" id="mRNA:MD12G0102700">
    <property type="protein sequence ID" value="CDS:MD12G0102700.1"/>
    <property type="gene ID" value="MD12G0102700"/>
</dbReference>
<proteinExistence type="predicted"/>